<evidence type="ECO:0000313" key="1">
    <source>
        <dbReference type="EMBL" id="CAG8511846.1"/>
    </source>
</evidence>
<proteinExistence type="predicted"/>
<protein>
    <submittedName>
        <fullName evidence="1">7475_t:CDS:1</fullName>
    </submittedName>
</protein>
<sequence>AVSQNLNTDLRSNWPKMRVRHVSDVTLNQPVKKLGCNGSTIISRKSDSLVALLSAIFKVRND</sequence>
<feature type="non-terminal residue" evidence="1">
    <location>
        <position position="1"/>
    </location>
</feature>
<dbReference type="Proteomes" id="UP000789860">
    <property type="component" value="Unassembled WGS sequence"/>
</dbReference>
<organism evidence="1 2">
    <name type="scientific">Scutellospora calospora</name>
    <dbReference type="NCBI Taxonomy" id="85575"/>
    <lineage>
        <taxon>Eukaryota</taxon>
        <taxon>Fungi</taxon>
        <taxon>Fungi incertae sedis</taxon>
        <taxon>Mucoromycota</taxon>
        <taxon>Glomeromycotina</taxon>
        <taxon>Glomeromycetes</taxon>
        <taxon>Diversisporales</taxon>
        <taxon>Gigasporaceae</taxon>
        <taxon>Scutellospora</taxon>
    </lineage>
</organism>
<dbReference type="EMBL" id="CAJVPM010004321">
    <property type="protein sequence ID" value="CAG8511846.1"/>
    <property type="molecule type" value="Genomic_DNA"/>
</dbReference>
<name>A0ACA9L990_9GLOM</name>
<accession>A0ACA9L990</accession>
<gene>
    <name evidence="1" type="ORF">SCALOS_LOCUS3692</name>
</gene>
<keyword evidence="2" id="KW-1185">Reference proteome</keyword>
<evidence type="ECO:0000313" key="2">
    <source>
        <dbReference type="Proteomes" id="UP000789860"/>
    </source>
</evidence>
<comment type="caution">
    <text evidence="1">The sequence shown here is derived from an EMBL/GenBank/DDBJ whole genome shotgun (WGS) entry which is preliminary data.</text>
</comment>
<reference evidence="1" key="1">
    <citation type="submission" date="2021-06" db="EMBL/GenBank/DDBJ databases">
        <authorList>
            <person name="Kallberg Y."/>
            <person name="Tangrot J."/>
            <person name="Rosling A."/>
        </authorList>
    </citation>
    <scope>NUCLEOTIDE SEQUENCE</scope>
    <source>
        <strain evidence="1">AU212A</strain>
    </source>
</reference>